<accession>A0ACC2ZV92</accession>
<comment type="caution">
    <text evidence="1">The sequence shown here is derived from an EMBL/GenBank/DDBJ whole genome shotgun (WGS) entry which is preliminary data.</text>
</comment>
<sequence length="201" mass="22812">MIFTYVIAGRKEKIASQFQKSVSASLNDHPDQAQALFDAYEIHEDTSDDQALRHILEFATDIGFYASALTIARAWPDHAYVYHFNVPNPWHGPFRGDSTHILDVAFLFQNFNDHIDQELTAVAEKFGLDFICFVNEKDSYPAHGKERRGVQIYGPPAMNDCAFISEPTQQTTGRRQTIWKLAEKTGLDKLSAAWDKFMAGH</sequence>
<keyword evidence="2" id="KW-1185">Reference proteome</keyword>
<name>A0ACC2ZV92_9EURO</name>
<dbReference type="Proteomes" id="UP001172386">
    <property type="component" value="Unassembled WGS sequence"/>
</dbReference>
<dbReference type="EMBL" id="JAPDRQ010000252">
    <property type="protein sequence ID" value="KAJ9651510.1"/>
    <property type="molecule type" value="Genomic_DNA"/>
</dbReference>
<reference evidence="1" key="1">
    <citation type="submission" date="2022-10" db="EMBL/GenBank/DDBJ databases">
        <title>Culturing micro-colonial fungi from biological soil crusts in the Mojave desert and describing Neophaeococcomyces mojavensis, and introducing the new genera and species Taxawa tesnikishii.</title>
        <authorList>
            <person name="Kurbessoian T."/>
            <person name="Stajich J.E."/>
        </authorList>
    </citation>
    <scope>NUCLEOTIDE SEQUENCE</scope>
    <source>
        <strain evidence="1">JES_112</strain>
    </source>
</reference>
<gene>
    <name evidence="1" type="ORF">H2198_009207</name>
</gene>
<proteinExistence type="predicted"/>
<evidence type="ECO:0000313" key="1">
    <source>
        <dbReference type="EMBL" id="KAJ9651510.1"/>
    </source>
</evidence>
<protein>
    <submittedName>
        <fullName evidence="1">Uncharacterized protein</fullName>
    </submittedName>
</protein>
<organism evidence="1 2">
    <name type="scientific">Neophaeococcomyces mojaviensis</name>
    <dbReference type="NCBI Taxonomy" id="3383035"/>
    <lineage>
        <taxon>Eukaryota</taxon>
        <taxon>Fungi</taxon>
        <taxon>Dikarya</taxon>
        <taxon>Ascomycota</taxon>
        <taxon>Pezizomycotina</taxon>
        <taxon>Eurotiomycetes</taxon>
        <taxon>Chaetothyriomycetidae</taxon>
        <taxon>Chaetothyriales</taxon>
        <taxon>Chaetothyriales incertae sedis</taxon>
        <taxon>Neophaeococcomyces</taxon>
    </lineage>
</organism>
<evidence type="ECO:0000313" key="2">
    <source>
        <dbReference type="Proteomes" id="UP001172386"/>
    </source>
</evidence>